<proteinExistence type="predicted"/>
<dbReference type="InterPro" id="IPR011098">
    <property type="entry name" value="G5_dom"/>
</dbReference>
<dbReference type="Pfam" id="PF07501">
    <property type="entry name" value="G5"/>
    <property type="match status" value="1"/>
</dbReference>
<dbReference type="InterPro" id="IPR007137">
    <property type="entry name" value="DUF348"/>
</dbReference>
<evidence type="ECO:0000313" key="3">
    <source>
        <dbReference type="EMBL" id="SCJ77473.1"/>
    </source>
</evidence>
<accession>A0A1C6J5T2</accession>
<gene>
    <name evidence="3" type="ORF">SAMEA3545359_01938</name>
</gene>
<evidence type="ECO:0000256" key="1">
    <source>
        <dbReference type="ARBA" id="ARBA00022729"/>
    </source>
</evidence>
<dbReference type="Gene3D" id="2.20.230.10">
    <property type="entry name" value="Resuscitation-promoting factor rpfb"/>
    <property type="match status" value="1"/>
</dbReference>
<dbReference type="InterPro" id="IPR051933">
    <property type="entry name" value="Resuscitation_pf_RpfB"/>
</dbReference>
<dbReference type="SMART" id="SM01208">
    <property type="entry name" value="G5"/>
    <property type="match status" value="1"/>
</dbReference>
<dbReference type="Pfam" id="PF03990">
    <property type="entry name" value="DUF348"/>
    <property type="match status" value="1"/>
</dbReference>
<dbReference type="Pfam" id="PF06725">
    <property type="entry name" value="3D"/>
    <property type="match status" value="1"/>
</dbReference>
<dbReference type="GO" id="GO:0004553">
    <property type="term" value="F:hydrolase activity, hydrolyzing O-glycosyl compounds"/>
    <property type="evidence" value="ECO:0007669"/>
    <property type="project" value="InterPro"/>
</dbReference>
<name>A0A1C6J5T2_9FIRM</name>
<dbReference type="InterPro" id="IPR059180">
    <property type="entry name" value="3D_YorM"/>
</dbReference>
<dbReference type="EMBL" id="FMHG01000001">
    <property type="protein sequence ID" value="SCJ77473.1"/>
    <property type="molecule type" value="Genomic_DNA"/>
</dbReference>
<organism evidence="3">
    <name type="scientific">uncultured Anaerotruncus sp</name>
    <dbReference type="NCBI Taxonomy" id="905011"/>
    <lineage>
        <taxon>Bacteria</taxon>
        <taxon>Bacillati</taxon>
        <taxon>Bacillota</taxon>
        <taxon>Clostridia</taxon>
        <taxon>Eubacteriales</taxon>
        <taxon>Oscillospiraceae</taxon>
        <taxon>Anaerotruncus</taxon>
        <taxon>environmental samples</taxon>
    </lineage>
</organism>
<dbReference type="PROSITE" id="PS51109">
    <property type="entry name" value="G5"/>
    <property type="match status" value="1"/>
</dbReference>
<dbReference type="PANTHER" id="PTHR39160:SF4">
    <property type="entry name" value="RESUSCITATION-PROMOTING FACTOR RPFB"/>
    <property type="match status" value="1"/>
</dbReference>
<dbReference type="InterPro" id="IPR010611">
    <property type="entry name" value="3D_dom"/>
</dbReference>
<dbReference type="CDD" id="cd14667">
    <property type="entry name" value="3D_containing_proteins"/>
    <property type="match status" value="1"/>
</dbReference>
<reference evidence="3" key="1">
    <citation type="submission" date="2015-09" db="EMBL/GenBank/DDBJ databases">
        <authorList>
            <consortium name="Pathogen Informatics"/>
        </authorList>
    </citation>
    <scope>NUCLEOTIDE SEQUENCE</scope>
    <source>
        <strain evidence="3">2789STDY5834896</strain>
    </source>
</reference>
<evidence type="ECO:0000259" key="2">
    <source>
        <dbReference type="PROSITE" id="PS51109"/>
    </source>
</evidence>
<keyword evidence="1" id="KW-0732">Signal</keyword>
<protein>
    <submittedName>
        <fullName evidence="3">Uncharacterized protein conserved in bacteria</fullName>
    </submittedName>
</protein>
<feature type="domain" description="G5" evidence="2">
    <location>
        <begin position="153"/>
        <end position="233"/>
    </location>
</feature>
<dbReference type="PANTHER" id="PTHR39160">
    <property type="entry name" value="CELL WALL-BINDING PROTEIN YOCH"/>
    <property type="match status" value="1"/>
</dbReference>
<dbReference type="AlphaFoldDB" id="A0A1C6J5T2"/>
<sequence length="353" mass="38398">MHTDRSSRLHDLFTDSRVLVCASMLMAVLVVGSHTAQRSQVVYISEEGGSRAVLSSQQPGAYHQNKQLLERQGIILREKDNLQVTRKSGCAQLLIQRAIQIPITCDGSQLTATLEAGTTARQALAACGITLGGQDMLSLPLDTVLHQGDSLQLQRVEERQQVETTVLPAPVQNVYTSVLPQGQVLVRQYGSEGAQQTITDIRYVDGQETQRTTGTPQLLYQPTPQIQLVGQPGAAVSELDFDDLQLDENGVPRNYSRVQRGAKTTGYSVRPGQGTASGRAPVPGIVAVDPRKIPYGTRMYIRSADGQFVYGCAIAGETGTAMTEGRVDLDLLYGSYQESCYHGVRAVDIYFLD</sequence>
<dbReference type="GO" id="GO:0019867">
    <property type="term" value="C:outer membrane"/>
    <property type="evidence" value="ECO:0007669"/>
    <property type="project" value="InterPro"/>
</dbReference>
<dbReference type="GO" id="GO:0009254">
    <property type="term" value="P:peptidoglycan turnover"/>
    <property type="evidence" value="ECO:0007669"/>
    <property type="project" value="InterPro"/>
</dbReference>